<dbReference type="Proteomes" id="UP000614334">
    <property type="component" value="Unassembled WGS sequence"/>
</dbReference>
<name>A0A8H7I561_9AGAM</name>
<sequence>MATSESNTSYLSKKTFDIPSLKDDGSNYTAWKFCQTTVLRLRGLLTIANGTEKKPEPLTGADALIASKVAEHQKLIDQWDKRNDKAFAQTAMNMDDGAMAEVIETSGAHEAWKRVIERWKKRNAIPVLPIPSSYYEYENQGGRRPYHSVQ</sequence>
<comment type="caution">
    <text evidence="1">The sequence shown here is derived from an EMBL/GenBank/DDBJ whole genome shotgun (WGS) entry which is preliminary data.</text>
</comment>
<reference evidence="1" key="1">
    <citation type="submission" date="2020-09" db="EMBL/GenBank/DDBJ databases">
        <title>Comparative genome analyses of four rice-infecting Rhizoctonia solani isolates reveal extensive enrichment of homogalacturonan modification genes.</title>
        <authorList>
            <person name="Lee D.-Y."/>
            <person name="Jeon J."/>
            <person name="Kim K.-T."/>
            <person name="Cheong K."/>
            <person name="Song H."/>
            <person name="Choi G."/>
            <person name="Ko J."/>
            <person name="Opiyo S.O."/>
            <person name="Zuo S."/>
            <person name="Madhav S."/>
            <person name="Lee Y.-H."/>
            <person name="Wang G.-L."/>
        </authorList>
    </citation>
    <scope>NUCLEOTIDE SEQUENCE</scope>
    <source>
        <strain evidence="1">AG1-IA B2</strain>
    </source>
</reference>
<proteinExistence type="predicted"/>
<dbReference type="AlphaFoldDB" id="A0A8H7I561"/>
<dbReference type="EMBL" id="JACYCF010000033">
    <property type="protein sequence ID" value="KAF8748810.1"/>
    <property type="molecule type" value="Genomic_DNA"/>
</dbReference>
<evidence type="ECO:0000313" key="2">
    <source>
        <dbReference type="Proteomes" id="UP000614334"/>
    </source>
</evidence>
<evidence type="ECO:0000313" key="1">
    <source>
        <dbReference type="EMBL" id="KAF8748810.1"/>
    </source>
</evidence>
<organism evidence="1 2">
    <name type="scientific">Rhizoctonia solani</name>
    <dbReference type="NCBI Taxonomy" id="456999"/>
    <lineage>
        <taxon>Eukaryota</taxon>
        <taxon>Fungi</taxon>
        <taxon>Dikarya</taxon>
        <taxon>Basidiomycota</taxon>
        <taxon>Agaricomycotina</taxon>
        <taxon>Agaricomycetes</taxon>
        <taxon>Cantharellales</taxon>
        <taxon>Ceratobasidiaceae</taxon>
        <taxon>Rhizoctonia</taxon>
    </lineage>
</organism>
<dbReference type="Pfam" id="PF14223">
    <property type="entry name" value="Retrotran_gag_2"/>
    <property type="match status" value="1"/>
</dbReference>
<evidence type="ECO:0008006" key="3">
    <source>
        <dbReference type="Google" id="ProtNLM"/>
    </source>
</evidence>
<accession>A0A8H7I561</accession>
<gene>
    <name evidence="1" type="ORF">RHS01_10534</name>
</gene>
<protein>
    <recommendedName>
        <fullName evidence="3">Retrotransposon Copia-like N-terminal domain-containing protein</fullName>
    </recommendedName>
</protein>